<dbReference type="InterPro" id="IPR001849">
    <property type="entry name" value="PH_domain"/>
</dbReference>
<dbReference type="OrthoDB" id="269822at2759"/>
<dbReference type="PANTHER" id="PTHR10336:SF82">
    <property type="entry name" value="PHOSPHOINOSITIDE PHOSPHOLIPASE C"/>
    <property type="match status" value="1"/>
</dbReference>
<dbReference type="GO" id="GO:0051209">
    <property type="term" value="P:release of sequestered calcium ion into cytosol"/>
    <property type="evidence" value="ECO:0007669"/>
    <property type="project" value="TreeGrafter"/>
</dbReference>
<dbReference type="GO" id="GO:0048015">
    <property type="term" value="P:phosphatidylinositol-mediated signaling"/>
    <property type="evidence" value="ECO:0007669"/>
    <property type="project" value="TreeGrafter"/>
</dbReference>
<protein>
    <recommendedName>
        <fullName evidence="3">PH domain-containing protein</fullName>
    </recommendedName>
</protein>
<dbReference type="SUPFAM" id="SSF50729">
    <property type="entry name" value="PH domain-like"/>
    <property type="match status" value="1"/>
</dbReference>
<feature type="compositionally biased region" description="Low complexity" evidence="2">
    <location>
        <begin position="228"/>
        <end position="265"/>
    </location>
</feature>
<feature type="compositionally biased region" description="Low complexity" evidence="2">
    <location>
        <begin position="101"/>
        <end position="127"/>
    </location>
</feature>
<feature type="compositionally biased region" description="Polar residues" evidence="2">
    <location>
        <begin position="28"/>
        <end position="41"/>
    </location>
</feature>
<feature type="compositionally biased region" description="Low complexity" evidence="2">
    <location>
        <begin position="157"/>
        <end position="167"/>
    </location>
</feature>
<dbReference type="PANTHER" id="PTHR10336">
    <property type="entry name" value="PHOSPHOINOSITIDE-SPECIFIC PHOSPHOLIPASE C FAMILY PROTEIN"/>
    <property type="match status" value="1"/>
</dbReference>
<name>X6MPT3_RETFI</name>
<feature type="domain" description="PH" evidence="3">
    <location>
        <begin position="291"/>
        <end position="381"/>
    </location>
</feature>
<dbReference type="Gene3D" id="2.30.29.30">
    <property type="entry name" value="Pleckstrin-homology domain (PH domain)/Phosphotyrosine-binding domain (PTB)"/>
    <property type="match status" value="1"/>
</dbReference>
<dbReference type="Proteomes" id="UP000023152">
    <property type="component" value="Unassembled WGS sequence"/>
</dbReference>
<feature type="coiled-coil region" evidence="1">
    <location>
        <begin position="433"/>
        <end position="492"/>
    </location>
</feature>
<evidence type="ECO:0000313" key="4">
    <source>
        <dbReference type="EMBL" id="ETO15105.1"/>
    </source>
</evidence>
<proteinExistence type="predicted"/>
<sequence>MLTLQKLDKEKKKKKKKKPKTTDKITYTYMNGTEQETNNEPGKTAIPATVNPRSSVNTQIVQGLFDMVGPTSGNNNSNNNNNNNNNKGSQKGGDDLDDFFGFDTSKGASATATATTTTKTTAKSSSSDRNTAPPKTIQGQTGVGLKVIQEGEEVPVKSSSSASSSSSLKKKKIEEGEEDKEEEEEEDDDEDDDKDSDSDNDKAKNAAKQLSEEMNKARTRSASNQVASSSLATGTGPGTTTTTRPSSSSTTTTTTTSSGKDSGPSKAQTDALVELHRGTPLLKYPHRRGFPHFKYTQLSKDNTTIQWFSRKKKMESTCIRISDIKDVLKGQETQVFRKFQQTALEKASFSVVFGRDYQSLDLVAKSTDECDLWVLALKELVSLHKKGTDLTKLRDLIVPVNFKDRNRPQSRLGSGRFIRANESTERKVDSQELREVKKEMGDLKKSFERVKQLSQSPAILKSPEVDSVRLVISELEERFEELIQEINDTRDTEMSKRDKKLK</sequence>
<feature type="compositionally biased region" description="Acidic residues" evidence="2">
    <location>
        <begin position="175"/>
        <end position="196"/>
    </location>
</feature>
<reference evidence="4 5" key="1">
    <citation type="journal article" date="2013" name="Curr. Biol.">
        <title>The Genome of the Foraminiferan Reticulomyxa filosa.</title>
        <authorList>
            <person name="Glockner G."/>
            <person name="Hulsmann N."/>
            <person name="Schleicher M."/>
            <person name="Noegel A.A."/>
            <person name="Eichinger L."/>
            <person name="Gallinger C."/>
            <person name="Pawlowski J."/>
            <person name="Sierra R."/>
            <person name="Euteneuer U."/>
            <person name="Pillet L."/>
            <person name="Moustafa A."/>
            <person name="Platzer M."/>
            <person name="Groth M."/>
            <person name="Szafranski K."/>
            <person name="Schliwa M."/>
        </authorList>
    </citation>
    <scope>NUCLEOTIDE SEQUENCE [LARGE SCALE GENOMIC DNA]</scope>
</reference>
<evidence type="ECO:0000259" key="3">
    <source>
        <dbReference type="Pfam" id="PF16457"/>
    </source>
</evidence>
<comment type="caution">
    <text evidence="4">The sequence shown here is derived from an EMBL/GenBank/DDBJ whole genome shotgun (WGS) entry which is preliminary data.</text>
</comment>
<dbReference type="EMBL" id="ASPP01019463">
    <property type="protein sequence ID" value="ETO15105.1"/>
    <property type="molecule type" value="Genomic_DNA"/>
</dbReference>
<gene>
    <name evidence="4" type="ORF">RFI_22259</name>
</gene>
<dbReference type="InterPro" id="IPR011993">
    <property type="entry name" value="PH-like_dom_sf"/>
</dbReference>
<evidence type="ECO:0000313" key="5">
    <source>
        <dbReference type="Proteomes" id="UP000023152"/>
    </source>
</evidence>
<evidence type="ECO:0000256" key="2">
    <source>
        <dbReference type="SAM" id="MobiDB-lite"/>
    </source>
</evidence>
<keyword evidence="5" id="KW-1185">Reference proteome</keyword>
<feature type="compositionally biased region" description="Low complexity" evidence="2">
    <location>
        <begin position="74"/>
        <end position="86"/>
    </location>
</feature>
<feature type="region of interest" description="Disordered" evidence="2">
    <location>
        <begin position="1"/>
        <end position="268"/>
    </location>
</feature>
<feature type="compositionally biased region" description="Basic and acidic residues" evidence="2">
    <location>
        <begin position="197"/>
        <end position="216"/>
    </location>
</feature>
<dbReference type="AlphaFoldDB" id="X6MPT3"/>
<dbReference type="InterPro" id="IPR001192">
    <property type="entry name" value="PI-PLC_fam"/>
</dbReference>
<feature type="compositionally biased region" description="Basic and acidic residues" evidence="2">
    <location>
        <begin position="1"/>
        <end position="10"/>
    </location>
</feature>
<evidence type="ECO:0000256" key="1">
    <source>
        <dbReference type="SAM" id="Coils"/>
    </source>
</evidence>
<dbReference type="GO" id="GO:0004435">
    <property type="term" value="F:phosphatidylinositol-4,5-bisphosphate phospholipase C activity"/>
    <property type="evidence" value="ECO:0007669"/>
    <property type="project" value="TreeGrafter"/>
</dbReference>
<accession>X6MPT3</accession>
<keyword evidence="1" id="KW-0175">Coiled coil</keyword>
<organism evidence="4 5">
    <name type="scientific">Reticulomyxa filosa</name>
    <dbReference type="NCBI Taxonomy" id="46433"/>
    <lineage>
        <taxon>Eukaryota</taxon>
        <taxon>Sar</taxon>
        <taxon>Rhizaria</taxon>
        <taxon>Retaria</taxon>
        <taxon>Foraminifera</taxon>
        <taxon>Monothalamids</taxon>
        <taxon>Reticulomyxidae</taxon>
        <taxon>Reticulomyxa</taxon>
    </lineage>
</organism>
<feature type="compositionally biased region" description="Polar residues" evidence="2">
    <location>
        <begin position="51"/>
        <end position="61"/>
    </location>
</feature>
<dbReference type="Pfam" id="PF16457">
    <property type="entry name" value="PH_12"/>
    <property type="match status" value="1"/>
</dbReference>